<protein>
    <recommendedName>
        <fullName evidence="5">Glucose-methanol-choline oxidoreductase N-terminal domain-containing protein</fullName>
    </recommendedName>
</protein>
<gene>
    <name evidence="3" type="ORF">DPMN_165209</name>
</gene>
<dbReference type="SUPFAM" id="SSF51905">
    <property type="entry name" value="FAD/NAD(P)-binding domain"/>
    <property type="match status" value="1"/>
</dbReference>
<sequence>MGLLDITYVLCIALFAYLAHQFSRPIEIRVVETVNLTYDYIIVGAGSAGAVLATRLSEDPDIRVLLLAA</sequence>
<dbReference type="Gene3D" id="3.50.50.60">
    <property type="entry name" value="FAD/NAD(P)-binding domain"/>
    <property type="match status" value="1"/>
</dbReference>
<dbReference type="GO" id="GO:0008812">
    <property type="term" value="F:choline dehydrogenase activity"/>
    <property type="evidence" value="ECO:0007669"/>
    <property type="project" value="TreeGrafter"/>
</dbReference>
<dbReference type="GO" id="GO:0016020">
    <property type="term" value="C:membrane"/>
    <property type="evidence" value="ECO:0007669"/>
    <property type="project" value="TreeGrafter"/>
</dbReference>
<dbReference type="AlphaFoldDB" id="A0A9D4EUY0"/>
<keyword evidence="4" id="KW-1185">Reference proteome</keyword>
<evidence type="ECO:0000256" key="2">
    <source>
        <dbReference type="SAM" id="SignalP"/>
    </source>
</evidence>
<reference evidence="3" key="2">
    <citation type="submission" date="2020-11" db="EMBL/GenBank/DDBJ databases">
        <authorList>
            <person name="McCartney M.A."/>
            <person name="Auch B."/>
            <person name="Kono T."/>
            <person name="Mallez S."/>
            <person name="Becker A."/>
            <person name="Gohl D.M."/>
            <person name="Silverstein K.A.T."/>
            <person name="Koren S."/>
            <person name="Bechman K.B."/>
            <person name="Herman A."/>
            <person name="Abrahante J.E."/>
            <person name="Garbe J."/>
        </authorList>
    </citation>
    <scope>NUCLEOTIDE SEQUENCE</scope>
    <source>
        <strain evidence="3">Duluth1</strain>
        <tissue evidence="3">Whole animal</tissue>
    </source>
</reference>
<dbReference type="Proteomes" id="UP000828390">
    <property type="component" value="Unassembled WGS sequence"/>
</dbReference>
<comment type="caution">
    <text evidence="3">The sequence shown here is derived from an EMBL/GenBank/DDBJ whole genome shotgun (WGS) entry which is preliminary data.</text>
</comment>
<feature type="chain" id="PRO_5039291603" description="Glucose-methanol-choline oxidoreductase N-terminal domain-containing protein" evidence="2">
    <location>
        <begin position="22"/>
        <end position="69"/>
    </location>
</feature>
<comment type="similarity">
    <text evidence="1">Belongs to the GMC oxidoreductase family.</text>
</comment>
<dbReference type="PANTHER" id="PTHR11552">
    <property type="entry name" value="GLUCOSE-METHANOL-CHOLINE GMC OXIDOREDUCTASE"/>
    <property type="match status" value="1"/>
</dbReference>
<dbReference type="GO" id="GO:0019285">
    <property type="term" value="P:glycine betaine biosynthetic process from choline"/>
    <property type="evidence" value="ECO:0007669"/>
    <property type="project" value="TreeGrafter"/>
</dbReference>
<feature type="signal peptide" evidence="2">
    <location>
        <begin position="1"/>
        <end position="21"/>
    </location>
</feature>
<accession>A0A9D4EUY0</accession>
<organism evidence="3 4">
    <name type="scientific">Dreissena polymorpha</name>
    <name type="common">Zebra mussel</name>
    <name type="synonym">Mytilus polymorpha</name>
    <dbReference type="NCBI Taxonomy" id="45954"/>
    <lineage>
        <taxon>Eukaryota</taxon>
        <taxon>Metazoa</taxon>
        <taxon>Spiralia</taxon>
        <taxon>Lophotrochozoa</taxon>
        <taxon>Mollusca</taxon>
        <taxon>Bivalvia</taxon>
        <taxon>Autobranchia</taxon>
        <taxon>Heteroconchia</taxon>
        <taxon>Euheterodonta</taxon>
        <taxon>Imparidentia</taxon>
        <taxon>Neoheterodontei</taxon>
        <taxon>Myida</taxon>
        <taxon>Dreissenoidea</taxon>
        <taxon>Dreissenidae</taxon>
        <taxon>Dreissena</taxon>
    </lineage>
</organism>
<reference evidence="3" key="1">
    <citation type="journal article" date="2019" name="bioRxiv">
        <title>The Genome of the Zebra Mussel, Dreissena polymorpha: A Resource for Invasive Species Research.</title>
        <authorList>
            <person name="McCartney M.A."/>
            <person name="Auch B."/>
            <person name="Kono T."/>
            <person name="Mallez S."/>
            <person name="Zhang Y."/>
            <person name="Obille A."/>
            <person name="Becker A."/>
            <person name="Abrahante J.E."/>
            <person name="Garbe J."/>
            <person name="Badalamenti J.P."/>
            <person name="Herman A."/>
            <person name="Mangelson H."/>
            <person name="Liachko I."/>
            <person name="Sullivan S."/>
            <person name="Sone E.D."/>
            <person name="Koren S."/>
            <person name="Silverstein K.A.T."/>
            <person name="Beckman K.B."/>
            <person name="Gohl D.M."/>
        </authorList>
    </citation>
    <scope>NUCLEOTIDE SEQUENCE</scope>
    <source>
        <strain evidence="3">Duluth1</strain>
        <tissue evidence="3">Whole animal</tissue>
    </source>
</reference>
<name>A0A9D4EUY0_DREPO</name>
<proteinExistence type="inferred from homology"/>
<evidence type="ECO:0008006" key="5">
    <source>
        <dbReference type="Google" id="ProtNLM"/>
    </source>
</evidence>
<dbReference type="GO" id="GO:0050660">
    <property type="term" value="F:flavin adenine dinucleotide binding"/>
    <property type="evidence" value="ECO:0007669"/>
    <property type="project" value="InterPro"/>
</dbReference>
<evidence type="ECO:0000313" key="3">
    <source>
        <dbReference type="EMBL" id="KAH3787090.1"/>
    </source>
</evidence>
<keyword evidence="2" id="KW-0732">Signal</keyword>
<evidence type="ECO:0000313" key="4">
    <source>
        <dbReference type="Proteomes" id="UP000828390"/>
    </source>
</evidence>
<evidence type="ECO:0000256" key="1">
    <source>
        <dbReference type="ARBA" id="ARBA00010790"/>
    </source>
</evidence>
<dbReference type="InterPro" id="IPR036188">
    <property type="entry name" value="FAD/NAD-bd_sf"/>
</dbReference>
<dbReference type="EMBL" id="JAIWYP010000008">
    <property type="protein sequence ID" value="KAH3787090.1"/>
    <property type="molecule type" value="Genomic_DNA"/>
</dbReference>
<dbReference type="PANTHER" id="PTHR11552:SF147">
    <property type="entry name" value="CHOLINE DEHYDROGENASE, MITOCHONDRIAL"/>
    <property type="match status" value="1"/>
</dbReference>
<dbReference type="InterPro" id="IPR012132">
    <property type="entry name" value="GMC_OxRdtase"/>
</dbReference>